<dbReference type="NCBIfam" id="TIGR04518">
    <property type="entry name" value="ECF_S_folT_fam"/>
    <property type="match status" value="1"/>
</dbReference>
<feature type="transmembrane region" description="Helical" evidence="1">
    <location>
        <begin position="61"/>
        <end position="81"/>
    </location>
</feature>
<protein>
    <submittedName>
        <fullName evidence="2">Folate family ECF transporter S component</fullName>
    </submittedName>
</protein>
<dbReference type="EMBL" id="JACJKS010000033">
    <property type="protein sequence ID" value="MBM6949492.1"/>
    <property type="molecule type" value="Genomic_DNA"/>
</dbReference>
<keyword evidence="1" id="KW-0472">Membrane</keyword>
<dbReference type="Gene3D" id="1.10.1760.20">
    <property type="match status" value="1"/>
</dbReference>
<gene>
    <name evidence="2" type="ORF">H6A20_12745</name>
</gene>
<feature type="transmembrane region" description="Helical" evidence="1">
    <location>
        <begin position="20"/>
        <end position="40"/>
    </location>
</feature>
<accession>A0A939BGL5</accession>
<dbReference type="GO" id="GO:0022857">
    <property type="term" value="F:transmembrane transporter activity"/>
    <property type="evidence" value="ECO:0007669"/>
    <property type="project" value="InterPro"/>
</dbReference>
<proteinExistence type="predicted"/>
<keyword evidence="1" id="KW-1133">Transmembrane helix</keyword>
<reference evidence="2" key="1">
    <citation type="submission" date="2020-08" db="EMBL/GenBank/DDBJ databases">
        <authorList>
            <person name="Cejkova D."/>
            <person name="Kubasova T."/>
            <person name="Jahodarova E."/>
            <person name="Rychlik I."/>
        </authorList>
    </citation>
    <scope>NUCLEOTIDE SEQUENCE</scope>
    <source>
        <strain evidence="2">An582</strain>
    </source>
</reference>
<feature type="transmembrane region" description="Helical" evidence="1">
    <location>
        <begin position="87"/>
        <end position="105"/>
    </location>
</feature>
<keyword evidence="1" id="KW-0812">Transmembrane</keyword>
<sequence>MKKRLQMFADSAGEMQDVRNLSVMAMMLALGVALGFYATVQVGDYLKIGFAFIPNELTGMLFGPVAGGVVAALADIVKYLVKPAGAFFPGFTVSALIGGMIYGAVLYKKPLSLKRIIAANTLVTVFVNLLLNTYWLTVLYGNGFAALLPARIVKEALLLPIDIILYYTVARVLGKAGVFRMFSGSAAAR</sequence>
<dbReference type="Pfam" id="PF12822">
    <property type="entry name" value="ECF_trnsprt"/>
    <property type="match status" value="1"/>
</dbReference>
<dbReference type="AlphaFoldDB" id="A0A939BGL5"/>
<evidence type="ECO:0000313" key="2">
    <source>
        <dbReference type="EMBL" id="MBM6949492.1"/>
    </source>
</evidence>
<dbReference type="Proteomes" id="UP000705508">
    <property type="component" value="Unassembled WGS sequence"/>
</dbReference>
<feature type="transmembrane region" description="Helical" evidence="1">
    <location>
        <begin position="117"/>
        <end position="136"/>
    </location>
</feature>
<name>A0A939BGL5_9CLOT</name>
<reference evidence="2" key="2">
    <citation type="journal article" date="2021" name="Sci. Rep.">
        <title>The distribution of antibiotic resistance genes in chicken gut microbiota commensals.</title>
        <authorList>
            <person name="Juricova H."/>
            <person name="Matiasovicova J."/>
            <person name="Kubasova T."/>
            <person name="Cejkova D."/>
            <person name="Rychlik I."/>
        </authorList>
    </citation>
    <scope>NUCLEOTIDE SEQUENCE</scope>
    <source>
        <strain evidence="2">An582</strain>
    </source>
</reference>
<organism evidence="2 3">
    <name type="scientific">Mordavella massiliensis</name>
    <dbReference type="NCBI Taxonomy" id="1871024"/>
    <lineage>
        <taxon>Bacteria</taxon>
        <taxon>Bacillati</taxon>
        <taxon>Bacillota</taxon>
        <taxon>Clostridia</taxon>
        <taxon>Eubacteriales</taxon>
        <taxon>Clostridiaceae</taxon>
        <taxon>Mordavella</taxon>
    </lineage>
</organism>
<evidence type="ECO:0000313" key="3">
    <source>
        <dbReference type="Proteomes" id="UP000705508"/>
    </source>
</evidence>
<dbReference type="RefSeq" id="WP_204907486.1">
    <property type="nucleotide sequence ID" value="NZ_JACJKS010000033.1"/>
</dbReference>
<dbReference type="InterPro" id="IPR024529">
    <property type="entry name" value="ECF_trnsprt_substrate-spec"/>
</dbReference>
<dbReference type="InterPro" id="IPR030949">
    <property type="entry name" value="ECF_S_folate_fam"/>
</dbReference>
<evidence type="ECO:0000256" key="1">
    <source>
        <dbReference type="SAM" id="Phobius"/>
    </source>
</evidence>
<comment type="caution">
    <text evidence="2">The sequence shown here is derived from an EMBL/GenBank/DDBJ whole genome shotgun (WGS) entry which is preliminary data.</text>
</comment>